<feature type="non-terminal residue" evidence="2">
    <location>
        <position position="1"/>
    </location>
</feature>
<sequence length="76" mass="9001">LDGFECRYVIKSAVMSEKNEFLISLEKKVIEIEENIKNLRYDLDEFKDKTTDSLFNYNDELIAFVINGIEFSFYSD</sequence>
<feature type="coiled-coil region" evidence="1">
    <location>
        <begin position="22"/>
        <end position="49"/>
    </location>
</feature>
<organism evidence="2 3">
    <name type="scientific">Brachionus plicatilis</name>
    <name type="common">Marine rotifer</name>
    <name type="synonym">Brachionus muelleri</name>
    <dbReference type="NCBI Taxonomy" id="10195"/>
    <lineage>
        <taxon>Eukaryota</taxon>
        <taxon>Metazoa</taxon>
        <taxon>Spiralia</taxon>
        <taxon>Gnathifera</taxon>
        <taxon>Rotifera</taxon>
        <taxon>Eurotatoria</taxon>
        <taxon>Monogononta</taxon>
        <taxon>Pseudotrocha</taxon>
        <taxon>Ploima</taxon>
        <taxon>Brachionidae</taxon>
        <taxon>Brachionus</taxon>
    </lineage>
</organism>
<dbReference type="EMBL" id="REGN01002452">
    <property type="protein sequence ID" value="RNA27994.1"/>
    <property type="molecule type" value="Genomic_DNA"/>
</dbReference>
<protein>
    <submittedName>
        <fullName evidence="2">Uncharacterized protein</fullName>
    </submittedName>
</protein>
<dbReference type="Proteomes" id="UP000276133">
    <property type="component" value="Unassembled WGS sequence"/>
</dbReference>
<reference evidence="2 3" key="1">
    <citation type="journal article" date="2018" name="Sci. Rep.">
        <title>Genomic signatures of local adaptation to the degree of environmental predictability in rotifers.</title>
        <authorList>
            <person name="Franch-Gras L."/>
            <person name="Hahn C."/>
            <person name="Garcia-Roger E.M."/>
            <person name="Carmona M.J."/>
            <person name="Serra M."/>
            <person name="Gomez A."/>
        </authorList>
    </citation>
    <scope>NUCLEOTIDE SEQUENCE [LARGE SCALE GENOMIC DNA]</scope>
    <source>
        <strain evidence="2">HYR1</strain>
    </source>
</reference>
<dbReference type="AlphaFoldDB" id="A0A3M7RWQ0"/>
<name>A0A3M7RWQ0_BRAPC</name>
<keyword evidence="3" id="KW-1185">Reference proteome</keyword>
<evidence type="ECO:0000256" key="1">
    <source>
        <dbReference type="SAM" id="Coils"/>
    </source>
</evidence>
<comment type="caution">
    <text evidence="2">The sequence shown here is derived from an EMBL/GenBank/DDBJ whole genome shotgun (WGS) entry which is preliminary data.</text>
</comment>
<gene>
    <name evidence="2" type="ORF">BpHYR1_031572</name>
</gene>
<keyword evidence="1" id="KW-0175">Coiled coil</keyword>
<evidence type="ECO:0000313" key="3">
    <source>
        <dbReference type="Proteomes" id="UP000276133"/>
    </source>
</evidence>
<evidence type="ECO:0000313" key="2">
    <source>
        <dbReference type="EMBL" id="RNA27994.1"/>
    </source>
</evidence>
<accession>A0A3M7RWQ0</accession>
<proteinExistence type="predicted"/>